<comment type="subcellular location">
    <subcellularLocation>
        <location evidence="1">Bacterial flagellum basal body</location>
    </subcellularLocation>
</comment>
<keyword evidence="5" id="KW-0282">Flagellum</keyword>
<evidence type="ECO:0000313" key="5">
    <source>
        <dbReference type="EMBL" id="SFJ04247.1"/>
    </source>
</evidence>
<evidence type="ECO:0000256" key="2">
    <source>
        <dbReference type="ARBA" id="ARBA00009677"/>
    </source>
</evidence>
<evidence type="ECO:0000256" key="1">
    <source>
        <dbReference type="ARBA" id="ARBA00004117"/>
    </source>
</evidence>
<protein>
    <submittedName>
        <fullName evidence="5">Flagellar basal-body rod protein FlgC</fullName>
    </submittedName>
</protein>
<comment type="similarity">
    <text evidence="2">Belongs to the flagella basal body rod proteins family.</text>
</comment>
<keyword evidence="3" id="KW-0975">Bacterial flagellum</keyword>
<dbReference type="GO" id="GO:0009425">
    <property type="term" value="C:bacterial-type flagellum basal body"/>
    <property type="evidence" value="ECO:0007669"/>
    <property type="project" value="UniProtKB-SubCell"/>
</dbReference>
<dbReference type="PROSITE" id="PS00588">
    <property type="entry name" value="FLAGELLA_BB_ROD"/>
    <property type="match status" value="1"/>
</dbReference>
<evidence type="ECO:0000313" key="6">
    <source>
        <dbReference type="Proteomes" id="UP000198635"/>
    </source>
</evidence>
<dbReference type="Proteomes" id="UP000198635">
    <property type="component" value="Unassembled WGS sequence"/>
</dbReference>
<keyword evidence="5" id="KW-0969">Cilium</keyword>
<dbReference type="STRING" id="52560.SAMN04488082_101177"/>
<proteinExistence type="inferred from homology"/>
<dbReference type="EMBL" id="FORX01000001">
    <property type="protein sequence ID" value="SFJ04247.1"/>
    <property type="molecule type" value="Genomic_DNA"/>
</dbReference>
<sequence length="123" mass="13299">MMENVQALQAISFSQQVAADNVANMNTNGFRSSRVEFETGPNGQGVQVQDVYENTAAGPLVPGGEYVETDEGLRYEELLVEGSNTDLATEMVQMIENEHAFAANAAALHTQLDMTGVIINMMV</sequence>
<dbReference type="Pfam" id="PF06429">
    <property type="entry name" value="Flg_bbr_C"/>
    <property type="match status" value="1"/>
</dbReference>
<organism evidence="5 6">
    <name type="scientific">Desulfomicrobium apsheronum</name>
    <dbReference type="NCBI Taxonomy" id="52560"/>
    <lineage>
        <taxon>Bacteria</taxon>
        <taxon>Pseudomonadati</taxon>
        <taxon>Thermodesulfobacteriota</taxon>
        <taxon>Desulfovibrionia</taxon>
        <taxon>Desulfovibrionales</taxon>
        <taxon>Desulfomicrobiaceae</taxon>
        <taxon>Desulfomicrobium</taxon>
    </lineage>
</organism>
<dbReference type="PANTHER" id="PTHR30435">
    <property type="entry name" value="FLAGELLAR PROTEIN"/>
    <property type="match status" value="1"/>
</dbReference>
<dbReference type="AlphaFoldDB" id="A0A1I3N4Y0"/>
<name>A0A1I3N4Y0_9BACT</name>
<evidence type="ECO:0000259" key="4">
    <source>
        <dbReference type="Pfam" id="PF06429"/>
    </source>
</evidence>
<feature type="domain" description="Flagellar basal-body/hook protein C-terminal" evidence="4">
    <location>
        <begin position="80"/>
        <end position="121"/>
    </location>
</feature>
<dbReference type="PANTHER" id="PTHR30435:SF19">
    <property type="entry name" value="FLAGELLAR BASAL-BODY ROD PROTEIN FLGG"/>
    <property type="match status" value="1"/>
</dbReference>
<keyword evidence="5" id="KW-0966">Cell projection</keyword>
<dbReference type="RefSeq" id="WP_092372264.1">
    <property type="nucleotide sequence ID" value="NZ_FORX01000001.1"/>
</dbReference>
<keyword evidence="6" id="KW-1185">Reference proteome</keyword>
<evidence type="ECO:0000256" key="3">
    <source>
        <dbReference type="ARBA" id="ARBA00023143"/>
    </source>
</evidence>
<dbReference type="OrthoDB" id="7357187at2"/>
<accession>A0A1I3N4Y0</accession>
<dbReference type="InterPro" id="IPR019776">
    <property type="entry name" value="Flagellar_basal_body_rod_CS"/>
</dbReference>
<dbReference type="InterPro" id="IPR010930">
    <property type="entry name" value="Flg_bb/hook_C_dom"/>
</dbReference>
<gene>
    <name evidence="5" type="ORF">SAMN04488082_101177</name>
</gene>
<reference evidence="6" key="1">
    <citation type="submission" date="2016-10" db="EMBL/GenBank/DDBJ databases">
        <authorList>
            <person name="Varghese N."/>
            <person name="Submissions S."/>
        </authorList>
    </citation>
    <scope>NUCLEOTIDE SEQUENCE [LARGE SCALE GENOMIC DNA]</scope>
    <source>
        <strain evidence="6">DSM 5918</strain>
    </source>
</reference>